<protein>
    <recommendedName>
        <fullName evidence="1">Glycosyltransferase 2-like domain-containing protein</fullName>
    </recommendedName>
</protein>
<dbReference type="Pfam" id="PF00535">
    <property type="entry name" value="Glycos_transf_2"/>
    <property type="match status" value="1"/>
</dbReference>
<dbReference type="CDD" id="cd02511">
    <property type="entry name" value="Beta4Glucosyltransferase"/>
    <property type="match status" value="1"/>
</dbReference>
<sequence>MGKEKITLSIALAVYNEEKNLDACLSSVRPLADEIVVVDGGSTDGTVAIAKKYAAKIIKTTNPPIFHLNKQKALDACTYDWILQLDADETVSSALKQEILHVISTKNPEMNGYYIPRRNYFWGHFMKKGGQYPDYVIRLFKNGKGKFPCKSVHEQIALTGRVGYLKHPLLHYSYRTRADYWKKADSYTSLTALDLAKSQVPKSIRSTLNYVVWKPLWTFFNIFIRHKGFMDGITGFEFALYSGLHFASSYKKYLKL</sequence>
<comment type="caution">
    <text evidence="2">The sequence shown here is derived from an EMBL/GenBank/DDBJ whole genome shotgun (WGS) entry which is preliminary data.</text>
</comment>
<evidence type="ECO:0000259" key="1">
    <source>
        <dbReference type="Pfam" id="PF00535"/>
    </source>
</evidence>
<dbReference type="PANTHER" id="PTHR43630">
    <property type="entry name" value="POLY-BETA-1,6-N-ACETYL-D-GLUCOSAMINE SYNTHASE"/>
    <property type="match status" value="1"/>
</dbReference>
<reference evidence="2 3" key="1">
    <citation type="journal article" date="2016" name="Nat. Commun.">
        <title>Thousands of microbial genomes shed light on interconnected biogeochemical processes in an aquifer system.</title>
        <authorList>
            <person name="Anantharaman K."/>
            <person name="Brown C.T."/>
            <person name="Hug L.A."/>
            <person name="Sharon I."/>
            <person name="Castelle C.J."/>
            <person name="Probst A.J."/>
            <person name="Thomas B.C."/>
            <person name="Singh A."/>
            <person name="Wilkins M.J."/>
            <person name="Karaoz U."/>
            <person name="Brodie E.L."/>
            <person name="Williams K.H."/>
            <person name="Hubbard S.S."/>
            <person name="Banfield J.F."/>
        </authorList>
    </citation>
    <scope>NUCLEOTIDE SEQUENCE [LARGE SCALE GENOMIC DNA]</scope>
</reference>
<accession>A0A1F5ZFP8</accession>
<proteinExistence type="predicted"/>
<dbReference type="PANTHER" id="PTHR43630:SF2">
    <property type="entry name" value="GLYCOSYLTRANSFERASE"/>
    <property type="match status" value="1"/>
</dbReference>
<evidence type="ECO:0000313" key="2">
    <source>
        <dbReference type="EMBL" id="OGG11328.1"/>
    </source>
</evidence>
<name>A0A1F5ZFP8_9BACT</name>
<dbReference type="Gene3D" id="3.90.550.10">
    <property type="entry name" value="Spore Coat Polysaccharide Biosynthesis Protein SpsA, Chain A"/>
    <property type="match status" value="1"/>
</dbReference>
<dbReference type="EMBL" id="MFIZ01000033">
    <property type="protein sequence ID" value="OGG11328.1"/>
    <property type="molecule type" value="Genomic_DNA"/>
</dbReference>
<dbReference type="InterPro" id="IPR001173">
    <property type="entry name" value="Glyco_trans_2-like"/>
</dbReference>
<evidence type="ECO:0000313" key="3">
    <source>
        <dbReference type="Proteomes" id="UP000177268"/>
    </source>
</evidence>
<feature type="domain" description="Glycosyltransferase 2-like" evidence="1">
    <location>
        <begin position="9"/>
        <end position="139"/>
    </location>
</feature>
<dbReference type="AlphaFoldDB" id="A0A1F5ZFP8"/>
<dbReference type="SUPFAM" id="SSF53448">
    <property type="entry name" value="Nucleotide-diphospho-sugar transferases"/>
    <property type="match status" value="1"/>
</dbReference>
<dbReference type="STRING" id="1798370.A2Z00_02530"/>
<gene>
    <name evidence="2" type="ORF">A2Z00_02530</name>
</gene>
<organism evidence="2 3">
    <name type="scientific">Candidatus Gottesmanbacteria bacterium RBG_13_45_10</name>
    <dbReference type="NCBI Taxonomy" id="1798370"/>
    <lineage>
        <taxon>Bacteria</taxon>
        <taxon>Candidatus Gottesmaniibacteriota</taxon>
    </lineage>
</organism>
<dbReference type="InterPro" id="IPR029044">
    <property type="entry name" value="Nucleotide-diphossugar_trans"/>
</dbReference>
<dbReference type="Proteomes" id="UP000177268">
    <property type="component" value="Unassembled WGS sequence"/>
</dbReference>